<sequence length="480" mass="51015">MNNDIEHLLATAADDTDRPLNTDVDHLLIRARRSVRRTRIATASTAVLTTAAIIGGIATWSATRDESAGPAGRPTGQTITIDVKTGRIVDNETGKTVVPAPPVSPLADAEVLRRCSEYDLAYARLIDSEHKTADKAGPVNGRWKVVVKSGDQSVLNALLLSPDQSVVATCTMDGPAKPESMGRTSPATVAARSQYRSPLSVRDGFRVPAPGVARVLIDIEGESNPREALVGSDGFVTLGHPGKDDKLITLDRIRGYDAAGKKVYDQTPKPFTAPARTVDPAVTVKTAQAITPVVVLTKEPGTGRPLIAAPPVSPLTDEQVTTRCEGVDEIYFKDLDKGGVNTDDAVIKAAGPISRAWQVALKTGTGDKLTAVLISPDKRVYAWCHMLTPTAKGAYDYTRGAVQADGRFAKSPDFAMVPDGVAQIVVDLPTGPTRALISNGYFIWGLTGGNSGVKSVQVHGYDAQGKQVYNQPMDLDVDFD</sequence>
<accession>A0A4Q7WKP8</accession>
<gene>
    <name evidence="2" type="ORF">EV645_7089</name>
</gene>
<feature type="transmembrane region" description="Helical" evidence="1">
    <location>
        <begin position="40"/>
        <end position="60"/>
    </location>
</feature>
<dbReference type="EMBL" id="SHKR01000016">
    <property type="protein sequence ID" value="RZU10624.1"/>
    <property type="molecule type" value="Genomic_DNA"/>
</dbReference>
<keyword evidence="1" id="KW-1133">Transmembrane helix</keyword>
<name>A0A4Q7WKP8_9ACTN</name>
<proteinExistence type="predicted"/>
<dbReference type="AlphaFoldDB" id="A0A4Q7WKP8"/>
<dbReference type="RefSeq" id="WP_130448359.1">
    <property type="nucleotide sequence ID" value="NZ_SHKR01000016.1"/>
</dbReference>
<keyword evidence="3" id="KW-1185">Reference proteome</keyword>
<protein>
    <submittedName>
        <fullName evidence="2">Uncharacterized protein</fullName>
    </submittedName>
</protein>
<dbReference type="Proteomes" id="UP000292027">
    <property type="component" value="Unassembled WGS sequence"/>
</dbReference>
<evidence type="ECO:0000256" key="1">
    <source>
        <dbReference type="SAM" id="Phobius"/>
    </source>
</evidence>
<evidence type="ECO:0000313" key="2">
    <source>
        <dbReference type="EMBL" id="RZU10624.1"/>
    </source>
</evidence>
<organism evidence="2 3">
    <name type="scientific">Kribbella rubisoli</name>
    <dbReference type="NCBI Taxonomy" id="3075929"/>
    <lineage>
        <taxon>Bacteria</taxon>
        <taxon>Bacillati</taxon>
        <taxon>Actinomycetota</taxon>
        <taxon>Actinomycetes</taxon>
        <taxon>Propionibacteriales</taxon>
        <taxon>Kribbellaceae</taxon>
        <taxon>Kribbella</taxon>
    </lineage>
</organism>
<evidence type="ECO:0000313" key="3">
    <source>
        <dbReference type="Proteomes" id="UP000292027"/>
    </source>
</evidence>
<keyword evidence="1" id="KW-0472">Membrane</keyword>
<comment type="caution">
    <text evidence="2">The sequence shown here is derived from an EMBL/GenBank/DDBJ whole genome shotgun (WGS) entry which is preliminary data.</text>
</comment>
<reference evidence="2 3" key="1">
    <citation type="journal article" date="2015" name="Stand. Genomic Sci.">
        <title>Genomic Encyclopedia of Bacterial and Archaeal Type Strains, Phase III: the genomes of soil and plant-associated and newly described type strains.</title>
        <authorList>
            <person name="Whitman W.B."/>
            <person name="Woyke T."/>
            <person name="Klenk H.P."/>
            <person name="Zhou Y."/>
            <person name="Lilburn T.G."/>
            <person name="Beck B.J."/>
            <person name="De Vos P."/>
            <person name="Vandamme P."/>
            <person name="Eisen J.A."/>
            <person name="Garrity G."/>
            <person name="Hugenholtz P."/>
            <person name="Kyrpides N.C."/>
        </authorList>
    </citation>
    <scope>NUCLEOTIDE SEQUENCE [LARGE SCALE GENOMIC DNA]</scope>
    <source>
        <strain evidence="2 3">VKM Ac-2540</strain>
    </source>
</reference>
<dbReference type="OrthoDB" id="3803964at2"/>
<keyword evidence="1" id="KW-0812">Transmembrane</keyword>